<evidence type="ECO:0000313" key="1">
    <source>
        <dbReference type="EMBL" id="SHK87304.1"/>
    </source>
</evidence>
<name>A0A1M6W0S2_9BACT</name>
<gene>
    <name evidence="1" type="ORF">SAMN05720469_12141</name>
</gene>
<dbReference type="RefSeq" id="WP_073305026.1">
    <property type="nucleotide sequence ID" value="NZ_FRAW01000021.1"/>
</dbReference>
<accession>A0A1M6W0S2</accession>
<keyword evidence="2" id="KW-1185">Reference proteome</keyword>
<protein>
    <submittedName>
        <fullName evidence="1">Uncharacterized protein</fullName>
    </submittedName>
</protein>
<dbReference type="AlphaFoldDB" id="A0A1M6W0S2"/>
<evidence type="ECO:0000313" key="2">
    <source>
        <dbReference type="Proteomes" id="UP000184275"/>
    </source>
</evidence>
<dbReference type="Proteomes" id="UP000184275">
    <property type="component" value="Unassembled WGS sequence"/>
</dbReference>
<sequence>MINGNYVEFLDNLNYGEEMYLKYKGKIYFVEGWHETDGPTKYFMCCFLVKGGTEEQNKEYLWKTYKASLHECAQEFLEQPIFEGQKLSEIERDVEWVDDELG</sequence>
<dbReference type="EMBL" id="FRAW01000021">
    <property type="protein sequence ID" value="SHK87304.1"/>
    <property type="molecule type" value="Genomic_DNA"/>
</dbReference>
<proteinExistence type="predicted"/>
<reference evidence="2" key="1">
    <citation type="submission" date="2016-11" db="EMBL/GenBank/DDBJ databases">
        <authorList>
            <person name="Varghese N."/>
            <person name="Submissions S."/>
        </authorList>
    </citation>
    <scope>NUCLEOTIDE SEQUENCE [LARGE SCALE GENOMIC DNA]</scope>
    <source>
        <strain evidence="2">UWOS</strain>
    </source>
</reference>
<organism evidence="1 2">
    <name type="scientific">Fibrobacter intestinalis</name>
    <dbReference type="NCBI Taxonomy" id="28122"/>
    <lineage>
        <taxon>Bacteria</taxon>
        <taxon>Pseudomonadati</taxon>
        <taxon>Fibrobacterota</taxon>
        <taxon>Fibrobacteria</taxon>
        <taxon>Fibrobacterales</taxon>
        <taxon>Fibrobacteraceae</taxon>
        <taxon>Fibrobacter</taxon>
    </lineage>
</organism>